<gene>
    <name evidence="2" type="ORF">H5993_06675</name>
</gene>
<evidence type="ECO:0000313" key="3">
    <source>
        <dbReference type="Proteomes" id="UP000776629"/>
    </source>
</evidence>
<keyword evidence="3" id="KW-1185">Reference proteome</keyword>
<proteinExistence type="predicted"/>
<comment type="caution">
    <text evidence="2">The sequence shown here is derived from an EMBL/GenBank/DDBJ whole genome shotgun (WGS) entry which is preliminary data.</text>
</comment>
<dbReference type="RefSeq" id="WP_204776735.1">
    <property type="nucleotide sequence ID" value="NZ_JACJJQ010000029.1"/>
</dbReference>
<dbReference type="EMBL" id="JACJJQ010000029">
    <property type="protein sequence ID" value="MBM6754437.1"/>
    <property type="molecule type" value="Genomic_DNA"/>
</dbReference>
<evidence type="ECO:0000259" key="1">
    <source>
        <dbReference type="PROSITE" id="PS50943"/>
    </source>
</evidence>
<organism evidence="2 3">
    <name type="scientific">Limosilactobacillus alvi</name>
    <dbReference type="NCBI Taxonomy" id="990412"/>
    <lineage>
        <taxon>Bacteria</taxon>
        <taxon>Bacillati</taxon>
        <taxon>Bacillota</taxon>
        <taxon>Bacilli</taxon>
        <taxon>Lactobacillales</taxon>
        <taxon>Lactobacillaceae</taxon>
        <taxon>Limosilactobacillus</taxon>
    </lineage>
</organism>
<sequence length="54" mass="6110">MIVKHGLKQRYVAKEIGITPNYLSAILNGRKNMNADIAIRATKLFGEYRFITGN</sequence>
<dbReference type="CDD" id="cd00093">
    <property type="entry name" value="HTH_XRE"/>
    <property type="match status" value="1"/>
</dbReference>
<dbReference type="Gene3D" id="1.10.260.40">
    <property type="entry name" value="lambda repressor-like DNA-binding domains"/>
    <property type="match status" value="1"/>
</dbReference>
<feature type="domain" description="HTH cro/C1-type" evidence="1">
    <location>
        <begin position="4"/>
        <end position="51"/>
    </location>
</feature>
<name>A0ABS2EPL5_9LACO</name>
<accession>A0ABS2EPL5</accession>
<reference evidence="2 3" key="1">
    <citation type="journal article" date="2021" name="Sci. Rep.">
        <title>The distribution of antibiotic resistance genes in chicken gut microbiota commensals.</title>
        <authorList>
            <person name="Juricova H."/>
            <person name="Matiasovicova J."/>
            <person name="Kubasova T."/>
            <person name="Cejkova D."/>
            <person name="Rychlik I."/>
        </authorList>
    </citation>
    <scope>NUCLEOTIDE SEQUENCE [LARGE SCALE GENOMIC DNA]</scope>
    <source>
        <strain evidence="2 3">An810</strain>
    </source>
</reference>
<protein>
    <submittedName>
        <fullName evidence="2">Helix-turn-helix domain-containing protein</fullName>
    </submittedName>
</protein>
<dbReference type="SUPFAM" id="SSF47413">
    <property type="entry name" value="lambda repressor-like DNA-binding domains"/>
    <property type="match status" value="1"/>
</dbReference>
<dbReference type="PROSITE" id="PS50943">
    <property type="entry name" value="HTH_CROC1"/>
    <property type="match status" value="1"/>
</dbReference>
<evidence type="ECO:0000313" key="2">
    <source>
        <dbReference type="EMBL" id="MBM6754437.1"/>
    </source>
</evidence>
<dbReference type="Proteomes" id="UP000776629">
    <property type="component" value="Unassembled WGS sequence"/>
</dbReference>
<dbReference type="Pfam" id="PF01381">
    <property type="entry name" value="HTH_3"/>
    <property type="match status" value="1"/>
</dbReference>
<dbReference type="InterPro" id="IPR010982">
    <property type="entry name" value="Lambda_DNA-bd_dom_sf"/>
</dbReference>
<dbReference type="InterPro" id="IPR001387">
    <property type="entry name" value="Cro/C1-type_HTH"/>
</dbReference>